<dbReference type="GO" id="GO:0004765">
    <property type="term" value="F:shikimate kinase activity"/>
    <property type="evidence" value="ECO:0007669"/>
    <property type="project" value="UniProtKB-UniRule"/>
</dbReference>
<dbReference type="GO" id="GO:0005829">
    <property type="term" value="C:cytosol"/>
    <property type="evidence" value="ECO:0007669"/>
    <property type="project" value="TreeGrafter"/>
</dbReference>
<feature type="binding site" evidence="7">
    <location>
        <position position="32"/>
    </location>
    <ligand>
        <name>substrate</name>
    </ligand>
</feature>
<feature type="binding site" evidence="7">
    <location>
        <position position="137"/>
    </location>
    <ligand>
        <name>substrate</name>
    </ligand>
</feature>
<proteinExistence type="inferred from homology"/>
<dbReference type="GO" id="GO:0008652">
    <property type="term" value="P:amino acid biosynthetic process"/>
    <property type="evidence" value="ECO:0007669"/>
    <property type="project" value="UniProtKB-KW"/>
</dbReference>
<comment type="function">
    <text evidence="7">Catalyzes the specific phosphorylation of the 3-hydroxyl group of shikimic acid using ATP as a cosubstrate.</text>
</comment>
<comment type="catalytic activity">
    <reaction evidence="7">
        <text>shikimate + ATP = 3-phosphoshikimate + ADP + H(+)</text>
        <dbReference type="Rhea" id="RHEA:13121"/>
        <dbReference type="ChEBI" id="CHEBI:15378"/>
        <dbReference type="ChEBI" id="CHEBI:30616"/>
        <dbReference type="ChEBI" id="CHEBI:36208"/>
        <dbReference type="ChEBI" id="CHEBI:145989"/>
        <dbReference type="ChEBI" id="CHEBI:456216"/>
        <dbReference type="EC" id="2.7.1.71"/>
    </reaction>
</comment>
<keyword evidence="7" id="KW-0460">Magnesium</keyword>
<keyword evidence="2 7" id="KW-0808">Transferase</keyword>
<keyword evidence="6 7" id="KW-0057">Aromatic amino acid biosynthesis</keyword>
<evidence type="ECO:0000313" key="8">
    <source>
        <dbReference type="EMBL" id="QPJ62566.1"/>
    </source>
</evidence>
<dbReference type="Gene3D" id="3.40.50.300">
    <property type="entry name" value="P-loop containing nucleotide triphosphate hydrolases"/>
    <property type="match status" value="1"/>
</dbReference>
<keyword evidence="7" id="KW-0963">Cytoplasm</keyword>
<protein>
    <recommendedName>
        <fullName evidence="7">Shikimate kinase</fullName>
        <shortName evidence="7">SK</shortName>
        <ecNumber evidence="7">2.7.1.71</ecNumber>
    </recommendedName>
</protein>
<feature type="binding site" evidence="7">
    <location>
        <begin position="10"/>
        <end position="15"/>
    </location>
    <ligand>
        <name>ATP</name>
        <dbReference type="ChEBI" id="CHEBI:30616"/>
    </ligand>
</feature>
<dbReference type="EC" id="2.7.1.71" evidence="7"/>
<evidence type="ECO:0000256" key="3">
    <source>
        <dbReference type="ARBA" id="ARBA00022741"/>
    </source>
</evidence>
<dbReference type="KEGG" id="nli:G3M70_12060"/>
<keyword evidence="3 7" id="KW-0547">Nucleotide-binding</keyword>
<dbReference type="PRINTS" id="PR01100">
    <property type="entry name" value="SHIKIMTKNASE"/>
</dbReference>
<organism evidence="8 9">
    <name type="scientific">Candidatus Nitronauta litoralis</name>
    <dbReference type="NCBI Taxonomy" id="2705533"/>
    <lineage>
        <taxon>Bacteria</taxon>
        <taxon>Pseudomonadati</taxon>
        <taxon>Nitrospinota/Tectimicrobiota group</taxon>
        <taxon>Nitrospinota</taxon>
        <taxon>Nitrospinia</taxon>
        <taxon>Nitrospinales</taxon>
        <taxon>Nitrospinaceae</taxon>
        <taxon>Candidatus Nitronauta</taxon>
    </lineage>
</organism>
<dbReference type="EMBL" id="CP048685">
    <property type="protein sequence ID" value="QPJ62566.1"/>
    <property type="molecule type" value="Genomic_DNA"/>
</dbReference>
<dbReference type="InterPro" id="IPR000623">
    <property type="entry name" value="Shikimate_kinase/TSH1"/>
</dbReference>
<dbReference type="GO" id="GO:0009073">
    <property type="term" value="P:aromatic amino acid family biosynthetic process"/>
    <property type="evidence" value="ECO:0007669"/>
    <property type="project" value="UniProtKB-KW"/>
</dbReference>
<dbReference type="Proteomes" id="UP000594688">
    <property type="component" value="Chromosome"/>
</dbReference>
<comment type="pathway">
    <text evidence="7">Metabolic intermediate biosynthesis; chorismate biosynthesis; chorismate from D-erythrose 4-phosphate and phosphoenolpyruvate: step 5/7.</text>
</comment>
<dbReference type="SUPFAM" id="SSF52540">
    <property type="entry name" value="P-loop containing nucleoside triphosphate hydrolases"/>
    <property type="match status" value="1"/>
</dbReference>
<feature type="binding site" evidence="7">
    <location>
        <position position="117"/>
    </location>
    <ligand>
        <name>ATP</name>
        <dbReference type="ChEBI" id="CHEBI:30616"/>
    </ligand>
</feature>
<keyword evidence="7" id="KW-0479">Metal-binding</keyword>
<evidence type="ECO:0000256" key="4">
    <source>
        <dbReference type="ARBA" id="ARBA00022777"/>
    </source>
</evidence>
<sequence>MNIVLMGYRGTGKSVVGRILARRLERQLYSLDRIIEKKGGMVIPEFVARNGWPKFRELEYEVVQEVCDEAQDAVLDCGGGVVLDHRNVDRLKRCGRVVLLTAEFSILLERLRRDRNRPALLDGVSFEDEQRQIMAEREEKYKAAADFVCDTSYVKPENTSMEICLHFQEQGWI</sequence>
<dbReference type="Pfam" id="PF01202">
    <property type="entry name" value="SKI"/>
    <property type="match status" value="1"/>
</dbReference>
<dbReference type="InterPro" id="IPR027417">
    <property type="entry name" value="P-loop_NTPase"/>
</dbReference>
<dbReference type="GO" id="GO:0005524">
    <property type="term" value="F:ATP binding"/>
    <property type="evidence" value="ECO:0007669"/>
    <property type="project" value="UniProtKB-UniRule"/>
</dbReference>
<feature type="binding site" evidence="7">
    <location>
        <position position="56"/>
    </location>
    <ligand>
        <name>substrate</name>
    </ligand>
</feature>
<name>A0A7T0G168_9BACT</name>
<gene>
    <name evidence="7" type="primary">aroK</name>
    <name evidence="8" type="ORF">G3M70_12060</name>
</gene>
<dbReference type="GO" id="GO:0000287">
    <property type="term" value="F:magnesium ion binding"/>
    <property type="evidence" value="ECO:0007669"/>
    <property type="project" value="UniProtKB-UniRule"/>
</dbReference>
<dbReference type="GO" id="GO:0009423">
    <property type="term" value="P:chorismate biosynthetic process"/>
    <property type="evidence" value="ECO:0007669"/>
    <property type="project" value="UniProtKB-UniRule"/>
</dbReference>
<accession>A0A7T0G168</accession>
<evidence type="ECO:0000256" key="5">
    <source>
        <dbReference type="ARBA" id="ARBA00022840"/>
    </source>
</evidence>
<evidence type="ECO:0000256" key="2">
    <source>
        <dbReference type="ARBA" id="ARBA00022679"/>
    </source>
</evidence>
<comment type="cofactor">
    <cofactor evidence="7">
        <name>Mg(2+)</name>
        <dbReference type="ChEBI" id="CHEBI:18420"/>
    </cofactor>
    <text evidence="7">Binds 1 Mg(2+) ion per subunit.</text>
</comment>
<evidence type="ECO:0000256" key="6">
    <source>
        <dbReference type="ARBA" id="ARBA00023141"/>
    </source>
</evidence>
<feature type="binding site" evidence="7">
    <location>
        <position position="79"/>
    </location>
    <ligand>
        <name>substrate</name>
    </ligand>
</feature>
<evidence type="ECO:0000256" key="7">
    <source>
        <dbReference type="HAMAP-Rule" id="MF_00109"/>
    </source>
</evidence>
<dbReference type="AlphaFoldDB" id="A0A7T0G168"/>
<comment type="subunit">
    <text evidence="7">Monomer.</text>
</comment>
<dbReference type="InterPro" id="IPR031322">
    <property type="entry name" value="Shikimate/glucono_kinase"/>
</dbReference>
<dbReference type="CDD" id="cd00464">
    <property type="entry name" value="SK"/>
    <property type="match status" value="1"/>
</dbReference>
<evidence type="ECO:0000313" key="9">
    <source>
        <dbReference type="Proteomes" id="UP000594688"/>
    </source>
</evidence>
<comment type="similarity">
    <text evidence="7">Belongs to the shikimate kinase family.</text>
</comment>
<keyword evidence="5 7" id="KW-0067">ATP-binding</keyword>
<dbReference type="UniPathway" id="UPA00053">
    <property type="reaction ID" value="UER00088"/>
</dbReference>
<comment type="caution">
    <text evidence="7">Lacks conserved residue(s) required for the propagation of feature annotation.</text>
</comment>
<dbReference type="PANTHER" id="PTHR21087">
    <property type="entry name" value="SHIKIMATE KINASE"/>
    <property type="match status" value="1"/>
</dbReference>
<feature type="binding site" evidence="7">
    <location>
        <position position="14"/>
    </location>
    <ligand>
        <name>Mg(2+)</name>
        <dbReference type="ChEBI" id="CHEBI:18420"/>
    </ligand>
</feature>
<evidence type="ECO:0000256" key="1">
    <source>
        <dbReference type="ARBA" id="ARBA00022605"/>
    </source>
</evidence>
<comment type="subcellular location">
    <subcellularLocation>
        <location evidence="7">Cytoplasm</location>
    </subcellularLocation>
</comment>
<keyword evidence="1 7" id="KW-0028">Amino-acid biosynthesis</keyword>
<dbReference type="HAMAP" id="MF_00109">
    <property type="entry name" value="Shikimate_kinase"/>
    <property type="match status" value="1"/>
</dbReference>
<reference evidence="8 9" key="1">
    <citation type="submission" date="2020-02" db="EMBL/GenBank/DDBJ databases">
        <title>Genomic and physiological characterization of two novel Nitrospinaceae genera.</title>
        <authorList>
            <person name="Mueller A.J."/>
            <person name="Jung M.-Y."/>
            <person name="Strachan C.R."/>
            <person name="Herbold C.W."/>
            <person name="Kirkegaard R.H."/>
            <person name="Daims H."/>
        </authorList>
    </citation>
    <scope>NUCLEOTIDE SEQUENCE [LARGE SCALE GENOMIC DNA]</scope>
    <source>
        <strain evidence="8">EB</strain>
    </source>
</reference>
<dbReference type="PANTHER" id="PTHR21087:SF16">
    <property type="entry name" value="SHIKIMATE KINASE 1, CHLOROPLASTIC"/>
    <property type="match status" value="1"/>
</dbReference>
<keyword evidence="4 7" id="KW-0418">Kinase</keyword>